<dbReference type="AlphaFoldDB" id="A0A0D3B1U6"/>
<evidence type="ECO:0000313" key="3">
    <source>
        <dbReference type="EnsemblPlants" id="Bo3g013280.1"/>
    </source>
</evidence>
<evidence type="ECO:0000256" key="1">
    <source>
        <dbReference type="SAM" id="MobiDB-lite"/>
    </source>
</evidence>
<dbReference type="HOGENOM" id="CLU_004676_4_1_1"/>
<dbReference type="Pfam" id="PF11926">
    <property type="entry name" value="DUF3444"/>
    <property type="match status" value="2"/>
</dbReference>
<dbReference type="STRING" id="109376.A0A0D3B1U6"/>
<organism evidence="3 4">
    <name type="scientific">Brassica oleracea var. oleracea</name>
    <dbReference type="NCBI Taxonomy" id="109376"/>
    <lineage>
        <taxon>Eukaryota</taxon>
        <taxon>Viridiplantae</taxon>
        <taxon>Streptophyta</taxon>
        <taxon>Embryophyta</taxon>
        <taxon>Tracheophyta</taxon>
        <taxon>Spermatophyta</taxon>
        <taxon>Magnoliopsida</taxon>
        <taxon>eudicotyledons</taxon>
        <taxon>Gunneridae</taxon>
        <taxon>Pentapetalae</taxon>
        <taxon>rosids</taxon>
        <taxon>malvids</taxon>
        <taxon>Brassicales</taxon>
        <taxon>Brassicaceae</taxon>
        <taxon>Brassiceae</taxon>
        <taxon>Brassica</taxon>
    </lineage>
</organism>
<sequence>MDLTINAVTETWIKDTSSDPTPSSVIPKFWTTCPFCSVCYRLHRSFVSKQTRCRCCNKDFTARETPLQGLSSKDSTPKRILSQMLRETHQYHPVAPSSSGPSFWTTCRNCGCRHRYLRVYLDKWFVCPSCREETIAMEVLARSGEVLFNKWFQEFRSMCKNEAASVSGKKSSPGLRCDVKVVGEKRKREEEVAALSQNHSKPDGVIGSAVDNNRRGFNGNGDEASSSGNAKVDNNFGLRDSSSGGDVQPKIAGLKFNDFDKLREEVNFAVGQVWAIYDTTDKVPRQYALIRKVSVPSFGLRITYLEPDPDDEKEIQWFEEDLPVSTGQFRLGKNENTKDRSFFSHVIHCNEGSNSGHITLSPRKGETWALFKNWDMNWSSEPDSHRKYEYEFVEILSDYYCTEAAGVSVAFLHKAKGFASVFFRMGTGDAETLHISPHSLYRFSHRIPSFKLTGVDVKGLPKYAYELDQAALPATIEEVTVPSHLLPEFAPPKPEALCFPINGKVFKTGQIWSYIGCNDNMPRDYCRIHKISVTQTFEQAPVYKIVSYRLKPKRLPGEVIIPWEDKKLHVSCGTFLVTRVHVALAPNNFSHLMVPQTSMEGNEYTYTILPKVGQVWAIYRFWNGFLEETYEDYVIVEVLDDALDYKVLALEPALQFNGDEERKRVFGAAESRPRDFDDGDEVIFTIPKLKVLRFSHQIAASRVIKEVDGELKELFELDSTAVSVL</sequence>
<reference evidence="3" key="2">
    <citation type="submission" date="2015-03" db="UniProtKB">
        <authorList>
            <consortium name="EnsemblPlants"/>
        </authorList>
    </citation>
    <scope>IDENTIFICATION</scope>
</reference>
<evidence type="ECO:0000259" key="2">
    <source>
        <dbReference type="Pfam" id="PF11926"/>
    </source>
</evidence>
<evidence type="ECO:0000313" key="4">
    <source>
        <dbReference type="Proteomes" id="UP000032141"/>
    </source>
</evidence>
<dbReference type="EnsemblPlants" id="Bo3g013280.1">
    <property type="protein sequence ID" value="Bo3g013280.1"/>
    <property type="gene ID" value="Bo3g013280"/>
</dbReference>
<dbReference type="PANTHER" id="PTHR45089">
    <property type="entry name" value="DNAJ HEAT SHOCK AMINO-TERMINAL DOMAIN PROTEIN-RELATED"/>
    <property type="match status" value="1"/>
</dbReference>
<dbReference type="OMA" id="DYYCTEA"/>
<feature type="domain" description="DUF3444" evidence="2">
    <location>
        <begin position="493"/>
        <end position="706"/>
    </location>
</feature>
<dbReference type="eggNOG" id="ENOG502QS8C">
    <property type="taxonomic scope" value="Eukaryota"/>
</dbReference>
<protein>
    <recommendedName>
        <fullName evidence="2">DUF3444 domain-containing protein</fullName>
    </recommendedName>
</protein>
<dbReference type="Gramene" id="Bo3g013280.1">
    <property type="protein sequence ID" value="Bo3g013280.1"/>
    <property type="gene ID" value="Bo3g013280"/>
</dbReference>
<feature type="region of interest" description="Disordered" evidence="1">
    <location>
        <begin position="203"/>
        <end position="244"/>
    </location>
</feature>
<proteinExistence type="predicted"/>
<accession>A0A0D3B1U6</accession>
<feature type="domain" description="DUF3444" evidence="2">
    <location>
        <begin position="253"/>
        <end position="454"/>
    </location>
</feature>
<keyword evidence="4" id="KW-1185">Reference proteome</keyword>
<dbReference type="InterPro" id="IPR024593">
    <property type="entry name" value="DUF3444"/>
</dbReference>
<dbReference type="Proteomes" id="UP000032141">
    <property type="component" value="Chromosome C3"/>
</dbReference>
<name>A0A0D3B1U6_BRAOL</name>
<dbReference type="PANTHER" id="PTHR45089:SF50">
    <property type="entry name" value="DNAJ HEAT SHOCK AMINO-TERMINAL DOMAIN PROTEIN-RELATED"/>
    <property type="match status" value="1"/>
</dbReference>
<reference evidence="3 4" key="1">
    <citation type="journal article" date="2014" name="Genome Biol.">
        <title>Transcriptome and methylome profiling reveals relics of genome dominance in the mesopolyploid Brassica oleracea.</title>
        <authorList>
            <person name="Parkin I.A."/>
            <person name="Koh C."/>
            <person name="Tang H."/>
            <person name="Robinson S.J."/>
            <person name="Kagale S."/>
            <person name="Clarke W.E."/>
            <person name="Town C.D."/>
            <person name="Nixon J."/>
            <person name="Krishnakumar V."/>
            <person name="Bidwell S.L."/>
            <person name="Denoeud F."/>
            <person name="Belcram H."/>
            <person name="Links M.G."/>
            <person name="Just J."/>
            <person name="Clarke C."/>
            <person name="Bender T."/>
            <person name="Huebert T."/>
            <person name="Mason A.S."/>
            <person name="Pires J.C."/>
            <person name="Barker G."/>
            <person name="Moore J."/>
            <person name="Walley P.G."/>
            <person name="Manoli S."/>
            <person name="Batley J."/>
            <person name="Edwards D."/>
            <person name="Nelson M.N."/>
            <person name="Wang X."/>
            <person name="Paterson A.H."/>
            <person name="King G."/>
            <person name="Bancroft I."/>
            <person name="Chalhoub B."/>
            <person name="Sharpe A.G."/>
        </authorList>
    </citation>
    <scope>NUCLEOTIDE SEQUENCE</scope>
    <source>
        <strain evidence="3 4">cv. TO1000</strain>
    </source>
</reference>